<evidence type="ECO:0000313" key="1">
    <source>
        <dbReference type="EMBL" id="BCS83297.1"/>
    </source>
</evidence>
<proteinExistence type="predicted"/>
<name>A0ABM7NT90_9VIRU</name>
<protein>
    <recommendedName>
        <fullName evidence="3">NTF2 domain-containing protein</fullName>
    </recommendedName>
</protein>
<dbReference type="GeneID" id="80558502"/>
<sequence length="152" mass="17943">MFQSFNLTPQTPLNFPNNDKMDISFNGNYEQIIENFIKYFRFINTLNVLYTEKYYDTNCSLNLMFINGTIQNKYKINNFNVYKNIILNHSIKTILYNISECMYEFIGAKTVVISINGNLLINSCNFNIISTIIIKIQNFTPKITNHMIRIYK</sequence>
<keyword evidence="2" id="KW-1185">Reference proteome</keyword>
<accession>A0ABM7NT90</accession>
<evidence type="ECO:0000313" key="2">
    <source>
        <dbReference type="Proteomes" id="UP001321479"/>
    </source>
</evidence>
<dbReference type="RefSeq" id="YP_010841905.1">
    <property type="nucleotide sequence ID" value="NC_079139.1"/>
</dbReference>
<reference evidence="1 2" key="1">
    <citation type="submission" date="2021-02" db="EMBL/GenBank/DDBJ databases">
        <title>Cotonvirus japonicus, which uses Golgi apparatus of host cells for its virion factory, phylogenetically links tailed tupanvirus and icosahedral mimivirus.</title>
        <authorList>
            <person name="Takahashi H."/>
            <person name="Fukaya S."/>
            <person name="Song C."/>
            <person name="Murata K."/>
            <person name="Takemura M."/>
        </authorList>
    </citation>
    <scope>NUCLEOTIDE SEQUENCE [LARGE SCALE GENOMIC DNA]</scope>
</reference>
<organism evidence="1 2">
    <name type="scientific">Cotonvirus japonicus</name>
    <dbReference type="NCBI Taxonomy" id="2811091"/>
    <lineage>
        <taxon>Viruses</taxon>
        <taxon>Varidnaviria</taxon>
        <taxon>Bamfordvirae</taxon>
        <taxon>Nucleocytoviricota</taxon>
        <taxon>Megaviricetes</taxon>
        <taxon>Imitervirales</taxon>
        <taxon>Mimiviridae</taxon>
        <taxon>Megamimivirinae</taxon>
        <taxon>Cotonvirus</taxon>
        <taxon>Cotonvirus japonicum</taxon>
    </lineage>
</organism>
<evidence type="ECO:0008006" key="3">
    <source>
        <dbReference type="Google" id="ProtNLM"/>
    </source>
</evidence>
<dbReference type="EMBL" id="AP024483">
    <property type="protein sequence ID" value="BCS83297.1"/>
    <property type="molecule type" value="Genomic_DNA"/>
</dbReference>
<dbReference type="Proteomes" id="UP001321479">
    <property type="component" value="Segment"/>
</dbReference>